<dbReference type="Proteomes" id="UP000299102">
    <property type="component" value="Unassembled WGS sequence"/>
</dbReference>
<keyword evidence="2" id="KW-1185">Reference proteome</keyword>
<gene>
    <name evidence="1" type="ORF">EVAR_22658_1</name>
</gene>
<dbReference type="AlphaFoldDB" id="A0A4C1VLG1"/>
<evidence type="ECO:0000313" key="1">
    <source>
        <dbReference type="EMBL" id="GBP39252.1"/>
    </source>
</evidence>
<evidence type="ECO:0000313" key="2">
    <source>
        <dbReference type="Proteomes" id="UP000299102"/>
    </source>
</evidence>
<reference evidence="1 2" key="1">
    <citation type="journal article" date="2019" name="Commun. Biol.">
        <title>The bagworm genome reveals a unique fibroin gene that provides high tensile strength.</title>
        <authorList>
            <person name="Kono N."/>
            <person name="Nakamura H."/>
            <person name="Ohtoshi R."/>
            <person name="Tomita M."/>
            <person name="Numata K."/>
            <person name="Arakawa K."/>
        </authorList>
    </citation>
    <scope>NUCLEOTIDE SEQUENCE [LARGE SCALE GENOMIC DNA]</scope>
</reference>
<accession>A0A4C1VLG1</accession>
<comment type="caution">
    <text evidence="1">The sequence shown here is derived from an EMBL/GenBank/DDBJ whole genome shotgun (WGS) entry which is preliminary data.</text>
</comment>
<protein>
    <submittedName>
        <fullName evidence="1">Uncharacterized protein</fullName>
    </submittedName>
</protein>
<name>A0A4C1VLG1_EUMVA</name>
<sequence length="100" mass="11764">MIHIPCSQGRSRGRKASEHMPMYKWIIKQYTTVRLVLENLPPWVLVPTAPRIYPALSVTRYSTHNQPPPWSPRPCAVLRFIYRQVQMAKLHVNATRRNMK</sequence>
<organism evidence="1 2">
    <name type="scientific">Eumeta variegata</name>
    <name type="common">Bagworm moth</name>
    <name type="synonym">Eumeta japonica</name>
    <dbReference type="NCBI Taxonomy" id="151549"/>
    <lineage>
        <taxon>Eukaryota</taxon>
        <taxon>Metazoa</taxon>
        <taxon>Ecdysozoa</taxon>
        <taxon>Arthropoda</taxon>
        <taxon>Hexapoda</taxon>
        <taxon>Insecta</taxon>
        <taxon>Pterygota</taxon>
        <taxon>Neoptera</taxon>
        <taxon>Endopterygota</taxon>
        <taxon>Lepidoptera</taxon>
        <taxon>Glossata</taxon>
        <taxon>Ditrysia</taxon>
        <taxon>Tineoidea</taxon>
        <taxon>Psychidae</taxon>
        <taxon>Oiketicinae</taxon>
        <taxon>Eumeta</taxon>
    </lineage>
</organism>
<proteinExistence type="predicted"/>
<dbReference type="EMBL" id="BGZK01000362">
    <property type="protein sequence ID" value="GBP39252.1"/>
    <property type="molecule type" value="Genomic_DNA"/>
</dbReference>